<dbReference type="EMBL" id="BKCJ010003010">
    <property type="protein sequence ID" value="GEU52401.1"/>
    <property type="molecule type" value="Genomic_DNA"/>
</dbReference>
<evidence type="ECO:0000313" key="2">
    <source>
        <dbReference type="EMBL" id="GEU52401.1"/>
    </source>
</evidence>
<feature type="region of interest" description="Disordered" evidence="1">
    <location>
        <begin position="71"/>
        <end position="93"/>
    </location>
</feature>
<sequence length="169" mass="18285">MPKEKKLNLKRTGKISVRPCCFSNSHSVSPLYRPLSSPINYQTAPPSIPNSSPTLSSIIALEISPSKLLLTLKSTPPPMTSPPPAPNQLSKHSSPLAINIDPIELLFTTPLTLPQALFDTLEDLPPTTTNHPPHKPSFDSTERLANEPPPLPAIEPPLPPLPPQPPTFP</sequence>
<proteinExistence type="predicted"/>
<feature type="compositionally biased region" description="Pro residues" evidence="1">
    <location>
        <begin position="75"/>
        <end position="86"/>
    </location>
</feature>
<reference evidence="2" key="1">
    <citation type="journal article" date="2019" name="Sci. Rep.">
        <title>Draft genome of Tanacetum cinerariifolium, the natural source of mosquito coil.</title>
        <authorList>
            <person name="Yamashiro T."/>
            <person name="Shiraishi A."/>
            <person name="Satake H."/>
            <person name="Nakayama K."/>
        </authorList>
    </citation>
    <scope>NUCLEOTIDE SEQUENCE</scope>
</reference>
<feature type="region of interest" description="Disordered" evidence="1">
    <location>
        <begin position="122"/>
        <end position="169"/>
    </location>
</feature>
<evidence type="ECO:0000256" key="1">
    <source>
        <dbReference type="SAM" id="MobiDB-lite"/>
    </source>
</evidence>
<accession>A0A6L2KS69</accession>
<dbReference type="AlphaFoldDB" id="A0A6L2KS69"/>
<organism evidence="2">
    <name type="scientific">Tanacetum cinerariifolium</name>
    <name type="common">Dalmatian daisy</name>
    <name type="synonym">Chrysanthemum cinerariifolium</name>
    <dbReference type="NCBI Taxonomy" id="118510"/>
    <lineage>
        <taxon>Eukaryota</taxon>
        <taxon>Viridiplantae</taxon>
        <taxon>Streptophyta</taxon>
        <taxon>Embryophyta</taxon>
        <taxon>Tracheophyta</taxon>
        <taxon>Spermatophyta</taxon>
        <taxon>Magnoliopsida</taxon>
        <taxon>eudicotyledons</taxon>
        <taxon>Gunneridae</taxon>
        <taxon>Pentapetalae</taxon>
        <taxon>asterids</taxon>
        <taxon>campanulids</taxon>
        <taxon>Asterales</taxon>
        <taxon>Asteraceae</taxon>
        <taxon>Asteroideae</taxon>
        <taxon>Anthemideae</taxon>
        <taxon>Anthemidinae</taxon>
        <taxon>Tanacetum</taxon>
    </lineage>
</organism>
<feature type="compositionally biased region" description="Basic and acidic residues" evidence="1">
    <location>
        <begin position="136"/>
        <end position="145"/>
    </location>
</feature>
<name>A0A6L2KS69_TANCI</name>
<gene>
    <name evidence="2" type="ORF">Tci_024379</name>
</gene>
<protein>
    <submittedName>
        <fullName evidence="2">Uncharacterized protein</fullName>
    </submittedName>
</protein>
<feature type="compositionally biased region" description="Pro residues" evidence="1">
    <location>
        <begin position="147"/>
        <end position="169"/>
    </location>
</feature>
<comment type="caution">
    <text evidence="2">The sequence shown here is derived from an EMBL/GenBank/DDBJ whole genome shotgun (WGS) entry which is preliminary data.</text>
</comment>